<gene>
    <name evidence="1" type="ORF">HA336_01030</name>
</gene>
<dbReference type="EMBL" id="DUJS01000002">
    <property type="protein sequence ID" value="HII69800.1"/>
    <property type="molecule type" value="Genomic_DNA"/>
</dbReference>
<accession>A0A832WK41</accession>
<dbReference type="SMR" id="A0A832WK41"/>
<comment type="caution">
    <text evidence="1">The sequence shown here is derived from an EMBL/GenBank/DDBJ whole genome shotgun (WGS) entry which is preliminary data.</text>
</comment>
<name>A0A832WK41_9EURY</name>
<dbReference type="GeneID" id="1477069"/>
<evidence type="ECO:0000313" key="1">
    <source>
        <dbReference type="EMBL" id="HII69800.1"/>
    </source>
</evidence>
<dbReference type="RefSeq" id="WP_011019336.1">
    <property type="nucleotide sequence ID" value="NZ_DUJS01000002.1"/>
</dbReference>
<dbReference type="InterPro" id="IPR007355">
    <property type="entry name" value="DUF424"/>
</dbReference>
<dbReference type="Gene3D" id="3.30.1860.10">
    <property type="entry name" value="uncharacterized conserved protein from methanopyrus kandleri domain like"/>
    <property type="match status" value="1"/>
</dbReference>
<dbReference type="Proteomes" id="UP000619545">
    <property type="component" value="Unassembled WGS sequence"/>
</dbReference>
<proteinExistence type="predicted"/>
<sequence>MARVLLNIHGTGDTVVLALCDEDLLGVELKYKGRTLHISEPFYSGKSLEPDRAAKKIREAVQEYEDEKTVAINALGELACSVVVDAGLAREDEIGELGGVPHVQIYILPREPFL</sequence>
<reference evidence="1" key="1">
    <citation type="journal article" date="2020" name="bioRxiv">
        <title>A rank-normalized archaeal taxonomy based on genome phylogeny resolves widespread incomplete and uneven classifications.</title>
        <authorList>
            <person name="Rinke C."/>
            <person name="Chuvochina M."/>
            <person name="Mussig A.J."/>
            <person name="Chaumeil P.-A."/>
            <person name="Waite D.W."/>
            <person name="Whitman W.B."/>
            <person name="Parks D.H."/>
            <person name="Hugenholtz P."/>
        </authorList>
    </citation>
    <scope>NUCLEOTIDE SEQUENCE</scope>
    <source>
        <strain evidence="1">UBA8853</strain>
    </source>
</reference>
<protein>
    <submittedName>
        <fullName evidence="1">DUF424 domain-containing protein</fullName>
    </submittedName>
</protein>
<evidence type="ECO:0000313" key="2">
    <source>
        <dbReference type="Proteomes" id="UP000619545"/>
    </source>
</evidence>
<dbReference type="AlphaFoldDB" id="A0A832WK41"/>
<organism evidence="1 2">
    <name type="scientific">Methanopyrus kandleri</name>
    <dbReference type="NCBI Taxonomy" id="2320"/>
    <lineage>
        <taxon>Archaea</taxon>
        <taxon>Methanobacteriati</taxon>
        <taxon>Methanobacteriota</taxon>
        <taxon>Methanomada group</taxon>
        <taxon>Methanopyri</taxon>
        <taxon>Methanopyrales</taxon>
        <taxon>Methanopyraceae</taxon>
        <taxon>Methanopyrus</taxon>
    </lineage>
</organism>
<dbReference type="Pfam" id="PF04242">
    <property type="entry name" value="DUF424"/>
    <property type="match status" value="1"/>
</dbReference>